<dbReference type="SUPFAM" id="SSF51197">
    <property type="entry name" value="Clavaminate synthase-like"/>
    <property type="match status" value="1"/>
</dbReference>
<dbReference type="InterPro" id="IPR039994">
    <property type="entry name" value="NO66-like"/>
</dbReference>
<keyword evidence="3" id="KW-0678">Repressor</keyword>
<comment type="caution">
    <text evidence="17">The sequence shown here is derived from an EMBL/GenBank/DDBJ whole genome shotgun (WGS) entry which is preliminary data.</text>
</comment>
<evidence type="ECO:0000256" key="11">
    <source>
        <dbReference type="ARBA" id="ARBA00023242"/>
    </source>
</evidence>
<protein>
    <recommendedName>
        <fullName evidence="14">Bifunctional lysine-specific demethylase and histidyl-hydroxylase</fullName>
        <ecNumber evidence="14">1.14.11.27</ecNumber>
    </recommendedName>
</protein>
<evidence type="ECO:0000256" key="5">
    <source>
        <dbReference type="ARBA" id="ARBA00022853"/>
    </source>
</evidence>
<dbReference type="FunFam" id="2.60.120.650:FF:000013">
    <property type="entry name" value="Ribosomal oxygenase 1"/>
    <property type="match status" value="1"/>
</dbReference>
<dbReference type="Gene3D" id="1.10.10.1500">
    <property type="entry name" value="JmjC domain-containing ribosomal oxygenase (ROX), dimer domain"/>
    <property type="match status" value="1"/>
</dbReference>
<dbReference type="Pfam" id="PF08007">
    <property type="entry name" value="JmjC_2"/>
    <property type="match status" value="1"/>
</dbReference>
<dbReference type="InterPro" id="IPR003347">
    <property type="entry name" value="JmjC_dom"/>
</dbReference>
<dbReference type="GO" id="GO:0045471">
    <property type="term" value="P:response to ethanol"/>
    <property type="evidence" value="ECO:0007669"/>
    <property type="project" value="UniProtKB-ARBA"/>
</dbReference>
<evidence type="ECO:0000256" key="10">
    <source>
        <dbReference type="ARBA" id="ARBA00023163"/>
    </source>
</evidence>
<keyword evidence="10 14" id="KW-0804">Transcription</keyword>
<evidence type="ECO:0000256" key="13">
    <source>
        <dbReference type="ARBA" id="ARBA00047915"/>
    </source>
</evidence>
<dbReference type="PANTHER" id="PTHR13096:SF8">
    <property type="entry name" value="RIBOSOMAL OXYGENASE 1"/>
    <property type="match status" value="1"/>
</dbReference>
<feature type="domain" description="JmjC" evidence="16">
    <location>
        <begin position="288"/>
        <end position="434"/>
    </location>
</feature>
<feature type="compositionally biased region" description="Basic residues" evidence="15">
    <location>
        <begin position="27"/>
        <end position="37"/>
    </location>
</feature>
<dbReference type="FunFam" id="3.90.930.40:FF:000001">
    <property type="entry name" value="ribosomal oxygenase 1 isoform X1"/>
    <property type="match status" value="1"/>
</dbReference>
<sequence>MEMLSAYEVARLQNVTKKTQPISQTSKSKKLKLKKKQQNGVSKAKNKSPKENKGFVIVNTKISSQQNTKNKSENHGQLQNNSSETNKKVPFQQQNGAHEQSKCSNAITKKPVKNTKNLPIQPKKVVKKKKNTKKQEVNNKNLSELPAGKTIKSNGNESDCSDVPELVYFPEHGSESMSIESDEEYFEDHVNPIEASEEAFNWLVYPIKPDTFMKDIWEQKPLHVRRNKPKYFSPMMSTPLLDQLLRDNHIMYSKNLDITSYSDGIRETHNPPGRALPSVVWDYYLNGCSVRMLNPQTFIPIVHKINSALQEYFGCFVGANSYLTPPNSQGFAPHYDDIEAFILQIEGKKRWRLYKSRNKKELHPRYSSPNFSQEELGEPIFDDVIHAGDLLYLPRGTIHQGDTFGSDEHSLHITLSVYQNNSWADFLEKLLPNALKNAIENEPKFRQGLPLHYLKHVGEVYKNKKHDNMLKEFVDKTKSLVQTVFDKYLNVHEAADQMAKNHVHDFLPPMLDESEAICTVQEGGEKMIENGEVVNRVEIEPDNMVRLIRHHCARLVREEGVHKLYYSSENSKEYHEYDIQFVEVDEEFVPAIKKLITVYPQFIKVDHLPIKDIVKKVQLVRDLWEKNIVITEVPLPALMD</sequence>
<evidence type="ECO:0000313" key="17">
    <source>
        <dbReference type="EMBL" id="KAL3407251.1"/>
    </source>
</evidence>
<organism evidence="17 18">
    <name type="scientific">Trichogramma kaykai</name>
    <dbReference type="NCBI Taxonomy" id="54128"/>
    <lineage>
        <taxon>Eukaryota</taxon>
        <taxon>Metazoa</taxon>
        <taxon>Ecdysozoa</taxon>
        <taxon>Arthropoda</taxon>
        <taxon>Hexapoda</taxon>
        <taxon>Insecta</taxon>
        <taxon>Pterygota</taxon>
        <taxon>Neoptera</taxon>
        <taxon>Endopterygota</taxon>
        <taxon>Hymenoptera</taxon>
        <taxon>Apocrita</taxon>
        <taxon>Proctotrupomorpha</taxon>
        <taxon>Chalcidoidea</taxon>
        <taxon>Trichogrammatidae</taxon>
        <taxon>Trichogramma</taxon>
    </lineage>
</organism>
<evidence type="ECO:0000256" key="7">
    <source>
        <dbReference type="ARBA" id="ARBA00023002"/>
    </source>
</evidence>
<feature type="compositionally biased region" description="Polar residues" evidence="15">
    <location>
        <begin position="13"/>
        <end position="25"/>
    </location>
</feature>
<keyword evidence="6 14" id="KW-0223">Dioxygenase</keyword>
<keyword evidence="9 14" id="KW-0805">Transcription regulation</keyword>
<evidence type="ECO:0000256" key="1">
    <source>
        <dbReference type="ARBA" id="ARBA00004123"/>
    </source>
</evidence>
<evidence type="ECO:0000256" key="2">
    <source>
        <dbReference type="ARBA" id="ARBA00010309"/>
    </source>
</evidence>
<evidence type="ECO:0000259" key="16">
    <source>
        <dbReference type="PROSITE" id="PS51184"/>
    </source>
</evidence>
<feature type="region of interest" description="Disordered" evidence="15">
    <location>
        <begin position="12"/>
        <end position="84"/>
    </location>
</feature>
<comment type="function">
    <text evidence="12">Oxygenase that can act as both a histone lysine demethylase and a ribosomal histidine hydroxylase. Specifically demethylates 'Lys-4' (H3K4me) and 'Lys-36' (H3K36me) of histone H3, thereby playing a central role in histone code.</text>
</comment>
<dbReference type="EMBL" id="JBJJXI010000011">
    <property type="protein sequence ID" value="KAL3407251.1"/>
    <property type="molecule type" value="Genomic_DNA"/>
</dbReference>
<comment type="cofactor">
    <cofactor evidence="14">
        <name>Fe(2+)</name>
        <dbReference type="ChEBI" id="CHEBI:29033"/>
    </cofactor>
    <text evidence="14">Binds 1 Fe(2+) ion per subunit.</text>
</comment>
<dbReference type="Pfam" id="PF21233">
    <property type="entry name" value="WHD_RIOX1"/>
    <property type="match status" value="1"/>
</dbReference>
<dbReference type="AlphaFoldDB" id="A0ABD2XQ71"/>
<comment type="subcellular location">
    <subcellularLocation>
        <location evidence="1 14">Nucleus</location>
    </subcellularLocation>
</comment>
<evidence type="ECO:0000256" key="15">
    <source>
        <dbReference type="SAM" id="MobiDB-lite"/>
    </source>
</evidence>
<dbReference type="GO" id="GO:0005634">
    <property type="term" value="C:nucleus"/>
    <property type="evidence" value="ECO:0007669"/>
    <property type="project" value="UniProtKB-SubCell"/>
</dbReference>
<evidence type="ECO:0000256" key="3">
    <source>
        <dbReference type="ARBA" id="ARBA00022491"/>
    </source>
</evidence>
<feature type="compositionally biased region" description="Polar residues" evidence="15">
    <location>
        <begin position="60"/>
        <end position="84"/>
    </location>
</feature>
<dbReference type="EC" id="1.14.11.27" evidence="14"/>
<name>A0ABD2XQ71_9HYME</name>
<dbReference type="GO" id="GO:0005506">
    <property type="term" value="F:iron ion binding"/>
    <property type="evidence" value="ECO:0007669"/>
    <property type="project" value="UniProtKB-UniRule"/>
</dbReference>
<dbReference type="PROSITE" id="PS51184">
    <property type="entry name" value="JMJC"/>
    <property type="match status" value="1"/>
</dbReference>
<evidence type="ECO:0000256" key="6">
    <source>
        <dbReference type="ARBA" id="ARBA00022964"/>
    </source>
</evidence>
<dbReference type="GO" id="GO:0140680">
    <property type="term" value="F:histone H3K36me/H3K36me2 demethylase activity"/>
    <property type="evidence" value="ECO:0007669"/>
    <property type="project" value="UniProtKB-EC"/>
</dbReference>
<keyword evidence="7 14" id="KW-0560">Oxidoreductase</keyword>
<keyword evidence="5" id="KW-0156">Chromatin regulator</keyword>
<evidence type="ECO:0000256" key="4">
    <source>
        <dbReference type="ARBA" id="ARBA00022723"/>
    </source>
</evidence>
<gene>
    <name evidence="17" type="ORF">TKK_000534</name>
</gene>
<evidence type="ECO:0000256" key="14">
    <source>
        <dbReference type="RuleBase" id="RU366061"/>
    </source>
</evidence>
<reference evidence="17 18" key="1">
    <citation type="journal article" date="2024" name="bioRxiv">
        <title>A reference genome for Trichogramma kaykai: A tiny desert-dwelling parasitoid wasp with competing sex-ratio distorters.</title>
        <authorList>
            <person name="Culotta J."/>
            <person name="Lindsey A.R."/>
        </authorList>
    </citation>
    <scope>NUCLEOTIDE SEQUENCE [LARGE SCALE GENOMIC DNA]</scope>
    <source>
        <strain evidence="17 18">KSX58</strain>
    </source>
</reference>
<evidence type="ECO:0000256" key="12">
    <source>
        <dbReference type="ARBA" id="ARBA00025670"/>
    </source>
</evidence>
<proteinExistence type="inferred from homology"/>
<dbReference type="Gene3D" id="3.90.930.40">
    <property type="match status" value="1"/>
</dbReference>
<keyword evidence="18" id="KW-1185">Reference proteome</keyword>
<dbReference type="Proteomes" id="UP001627154">
    <property type="component" value="Unassembled WGS sequence"/>
</dbReference>
<comment type="catalytic activity">
    <reaction evidence="13 14">
        <text>N(6),N(6)-dimethyl-L-lysyl(36)-[histone H3] + 2 2-oxoglutarate + 2 O2 = L-lysyl(36)-[histone H3] + 2 formaldehyde + 2 succinate + 2 CO2</text>
        <dbReference type="Rhea" id="RHEA:42032"/>
        <dbReference type="Rhea" id="RHEA-COMP:9785"/>
        <dbReference type="Rhea" id="RHEA-COMP:9787"/>
        <dbReference type="ChEBI" id="CHEBI:15379"/>
        <dbReference type="ChEBI" id="CHEBI:16526"/>
        <dbReference type="ChEBI" id="CHEBI:16810"/>
        <dbReference type="ChEBI" id="CHEBI:16842"/>
        <dbReference type="ChEBI" id="CHEBI:29969"/>
        <dbReference type="ChEBI" id="CHEBI:30031"/>
        <dbReference type="ChEBI" id="CHEBI:61976"/>
        <dbReference type="EC" id="1.14.11.27"/>
    </reaction>
</comment>
<dbReference type="InterPro" id="IPR049043">
    <property type="entry name" value="WHD_RIOX1"/>
</dbReference>
<dbReference type="Gene3D" id="2.60.120.650">
    <property type="entry name" value="Cupin"/>
    <property type="match status" value="1"/>
</dbReference>
<dbReference type="FunFam" id="1.10.10.1500:FF:000001">
    <property type="entry name" value="ribosomal oxygenase 1 isoform X1"/>
    <property type="match status" value="1"/>
</dbReference>
<keyword evidence="8 14" id="KW-0408">Iron</keyword>
<comment type="similarity">
    <text evidence="2">Belongs to the ROX family. NO66 subfamily.</text>
</comment>
<evidence type="ECO:0000313" key="18">
    <source>
        <dbReference type="Proteomes" id="UP001627154"/>
    </source>
</evidence>
<dbReference type="PANTHER" id="PTHR13096">
    <property type="entry name" value="MINA53 MYC INDUCED NUCLEAR ANTIGEN"/>
    <property type="match status" value="1"/>
</dbReference>
<evidence type="ECO:0000256" key="8">
    <source>
        <dbReference type="ARBA" id="ARBA00023004"/>
    </source>
</evidence>
<accession>A0ABD2XQ71</accession>
<keyword evidence="4 14" id="KW-0479">Metal-binding</keyword>
<evidence type="ECO:0000256" key="9">
    <source>
        <dbReference type="ARBA" id="ARBA00023015"/>
    </source>
</evidence>
<keyword evidence="11 14" id="KW-0539">Nucleus</keyword>